<dbReference type="GO" id="GO:0005886">
    <property type="term" value="C:plasma membrane"/>
    <property type="evidence" value="ECO:0007669"/>
    <property type="project" value="TreeGrafter"/>
</dbReference>
<feature type="transmembrane region" description="Helical" evidence="6">
    <location>
        <begin position="156"/>
        <end position="177"/>
    </location>
</feature>
<reference evidence="8 9" key="1">
    <citation type="submission" date="2016-02" db="EMBL/GenBank/DDBJ databases">
        <title>Complete genome sequence and transcriptome regulation of the pentose utilising yeast Sugiyamaella lignohabitans.</title>
        <authorList>
            <person name="Bellasio M."/>
            <person name="Peymann A."/>
            <person name="Valli M."/>
            <person name="Sipitzky M."/>
            <person name="Graf A."/>
            <person name="Sauer M."/>
            <person name="Marx H."/>
            <person name="Mattanovich D."/>
        </authorList>
    </citation>
    <scope>NUCLEOTIDE SEQUENCE [LARGE SCALE GENOMIC DNA]</scope>
    <source>
        <strain evidence="8 9">CBS 10342</strain>
    </source>
</reference>
<dbReference type="RefSeq" id="XP_018737965.1">
    <property type="nucleotide sequence ID" value="XM_018880114.1"/>
</dbReference>
<feature type="transmembrane region" description="Helical" evidence="6">
    <location>
        <begin position="189"/>
        <end position="208"/>
    </location>
</feature>
<proteinExistence type="predicted"/>
<dbReference type="PANTHER" id="PTHR23502:SF132">
    <property type="entry name" value="POLYAMINE TRANSPORTER 2-RELATED"/>
    <property type="match status" value="1"/>
</dbReference>
<keyword evidence="9" id="KW-1185">Reference proteome</keyword>
<feature type="transmembrane region" description="Helical" evidence="6">
    <location>
        <begin position="461"/>
        <end position="479"/>
    </location>
</feature>
<accession>A0A167FMQ4</accession>
<feature type="transmembrane region" description="Helical" evidence="6">
    <location>
        <begin position="59"/>
        <end position="78"/>
    </location>
</feature>
<evidence type="ECO:0000256" key="2">
    <source>
        <dbReference type="ARBA" id="ARBA00022448"/>
    </source>
</evidence>
<dbReference type="OrthoDB" id="5376138at2759"/>
<feature type="transmembrane region" description="Helical" evidence="6">
    <location>
        <begin position="214"/>
        <end position="234"/>
    </location>
</feature>
<feature type="transmembrane region" description="Helical" evidence="6">
    <location>
        <begin position="127"/>
        <end position="144"/>
    </location>
</feature>
<protein>
    <submittedName>
        <fullName evidence="8">Tpo1p</fullName>
    </submittedName>
</protein>
<sequence>MSRPPSGNLPIEEFTPTLQLEDEKVTTTAEVLEGPLIIIDKFERGDTSDPQQFSLKRKLYHTLVLTMLNFTSSVSSSIMSPAPASTLSKNPISSEVGHLTSALVLLGYSLGPLIWTPFNEAYGKKKAWTVATLGFILFQIPTGINPNLTTLFLGRFFQGIFGVCAIVSLGGTMSDIWDFRARGYTSATNIIAIYAAPTLGPIIGAVLIDRVDFGWLSWLIMIIGGVLFIMHFFVKESYAPLILRDKAIALRKQGINARAPIEEAPPTLKNVLNLYVLRPLHMLRQDKALLFLCVYSSISYGLLYAFFVAYPRVYSQYRHYGFIQTYLPNFEIMIGVFFCSILLCGSNPRYLRKCDEAGENLPEERLENMSIGAVGLPIGLMMFGWTGPFNSIHWMVPAIASVITGFSTATIFMTTVMYTLDVYKQYGVSALAANGVMRSLVAVLLVMVIDLMIDRMTFQGTFSFLAGIGLLVAPGPFILRVKGRAWRETSVWGKL</sequence>
<evidence type="ECO:0000256" key="6">
    <source>
        <dbReference type="SAM" id="Phobius"/>
    </source>
</evidence>
<feature type="transmembrane region" description="Helical" evidence="6">
    <location>
        <begin position="392"/>
        <end position="414"/>
    </location>
</feature>
<keyword evidence="3 6" id="KW-0812">Transmembrane</keyword>
<comment type="subcellular location">
    <subcellularLocation>
        <location evidence="1">Membrane</location>
        <topology evidence="1">Multi-pass membrane protein</topology>
    </subcellularLocation>
</comment>
<keyword evidence="5 6" id="KW-0472">Membrane</keyword>
<dbReference type="PROSITE" id="PS50850">
    <property type="entry name" value="MFS"/>
    <property type="match status" value="1"/>
</dbReference>
<evidence type="ECO:0000256" key="3">
    <source>
        <dbReference type="ARBA" id="ARBA00022692"/>
    </source>
</evidence>
<keyword evidence="2" id="KW-0813">Transport</keyword>
<evidence type="ECO:0000256" key="5">
    <source>
        <dbReference type="ARBA" id="ARBA00023136"/>
    </source>
</evidence>
<feature type="transmembrane region" description="Helical" evidence="6">
    <location>
        <begin position="98"/>
        <end position="115"/>
    </location>
</feature>
<dbReference type="EMBL" id="CP014503">
    <property type="protein sequence ID" value="ANB15488.1"/>
    <property type="molecule type" value="Genomic_DNA"/>
</dbReference>
<dbReference type="Proteomes" id="UP000189580">
    <property type="component" value="Chromosome b"/>
</dbReference>
<dbReference type="GO" id="GO:0022857">
    <property type="term" value="F:transmembrane transporter activity"/>
    <property type="evidence" value="ECO:0007669"/>
    <property type="project" value="InterPro"/>
</dbReference>
<dbReference type="Pfam" id="PF07690">
    <property type="entry name" value="MFS_1"/>
    <property type="match status" value="1"/>
</dbReference>
<evidence type="ECO:0000256" key="1">
    <source>
        <dbReference type="ARBA" id="ARBA00004141"/>
    </source>
</evidence>
<dbReference type="SUPFAM" id="SSF103473">
    <property type="entry name" value="MFS general substrate transporter"/>
    <property type="match status" value="1"/>
</dbReference>
<evidence type="ECO:0000313" key="8">
    <source>
        <dbReference type="EMBL" id="ANB15488.1"/>
    </source>
</evidence>
<dbReference type="InterPro" id="IPR011701">
    <property type="entry name" value="MFS"/>
</dbReference>
<keyword evidence="4 6" id="KW-1133">Transmembrane helix</keyword>
<feature type="transmembrane region" description="Helical" evidence="6">
    <location>
        <begin position="366"/>
        <end position="386"/>
    </location>
</feature>
<dbReference type="PANTHER" id="PTHR23502">
    <property type="entry name" value="MAJOR FACILITATOR SUPERFAMILY"/>
    <property type="match status" value="1"/>
</dbReference>
<evidence type="ECO:0000313" key="9">
    <source>
        <dbReference type="Proteomes" id="UP000189580"/>
    </source>
</evidence>
<organism evidence="8 9">
    <name type="scientific">Sugiyamaella lignohabitans</name>
    <dbReference type="NCBI Taxonomy" id="796027"/>
    <lineage>
        <taxon>Eukaryota</taxon>
        <taxon>Fungi</taxon>
        <taxon>Dikarya</taxon>
        <taxon>Ascomycota</taxon>
        <taxon>Saccharomycotina</taxon>
        <taxon>Dipodascomycetes</taxon>
        <taxon>Dipodascales</taxon>
        <taxon>Trichomonascaceae</taxon>
        <taxon>Sugiyamaella</taxon>
    </lineage>
</organism>
<feature type="transmembrane region" description="Helical" evidence="6">
    <location>
        <begin position="327"/>
        <end position="345"/>
    </location>
</feature>
<dbReference type="KEGG" id="slb:AWJ20_3116"/>
<dbReference type="GeneID" id="30035103"/>
<dbReference type="AlphaFoldDB" id="A0A167FMQ4"/>
<name>A0A167FMQ4_9ASCO</name>
<feature type="transmembrane region" description="Helical" evidence="6">
    <location>
        <begin position="426"/>
        <end position="449"/>
    </location>
</feature>
<feature type="transmembrane region" description="Helical" evidence="6">
    <location>
        <begin position="288"/>
        <end position="307"/>
    </location>
</feature>
<evidence type="ECO:0000259" key="7">
    <source>
        <dbReference type="PROSITE" id="PS50850"/>
    </source>
</evidence>
<feature type="domain" description="Major facilitator superfamily (MFS) profile" evidence="7">
    <location>
        <begin position="61"/>
        <end position="484"/>
    </location>
</feature>
<dbReference type="InterPro" id="IPR036259">
    <property type="entry name" value="MFS_trans_sf"/>
</dbReference>
<evidence type="ECO:0000256" key="4">
    <source>
        <dbReference type="ARBA" id="ARBA00022989"/>
    </source>
</evidence>
<dbReference type="Gene3D" id="1.20.1250.20">
    <property type="entry name" value="MFS general substrate transporter like domains"/>
    <property type="match status" value="1"/>
</dbReference>
<gene>
    <name evidence="8" type="primary">TPO1</name>
    <name evidence="8" type="ORF">AWJ20_3116</name>
</gene>
<dbReference type="InterPro" id="IPR020846">
    <property type="entry name" value="MFS_dom"/>
</dbReference>